<dbReference type="Proteomes" id="UP001066276">
    <property type="component" value="Chromosome 12"/>
</dbReference>
<comment type="caution">
    <text evidence="1">The sequence shown here is derived from an EMBL/GenBank/DDBJ whole genome shotgun (WGS) entry which is preliminary data.</text>
</comment>
<evidence type="ECO:0000313" key="1">
    <source>
        <dbReference type="EMBL" id="KAJ1084231.1"/>
    </source>
</evidence>
<protein>
    <submittedName>
        <fullName evidence="1">Uncharacterized protein</fullName>
    </submittedName>
</protein>
<dbReference type="AlphaFoldDB" id="A0AAV7KXJ9"/>
<keyword evidence="2" id="KW-1185">Reference proteome</keyword>
<sequence>MIIVATSSSGANRALVHAYRTPVENPALLQRCAVVALSQLSLAAVLDWRVAGTWRQAEKVALWSPTRPVMGSVRSLQLQVGGFDVSPVQP</sequence>
<proteinExistence type="predicted"/>
<reference evidence="1" key="1">
    <citation type="journal article" date="2022" name="bioRxiv">
        <title>Sequencing and chromosome-scale assembly of the giantPleurodeles waltlgenome.</title>
        <authorList>
            <person name="Brown T."/>
            <person name="Elewa A."/>
            <person name="Iarovenko S."/>
            <person name="Subramanian E."/>
            <person name="Araus A.J."/>
            <person name="Petzold A."/>
            <person name="Susuki M."/>
            <person name="Suzuki K.-i.T."/>
            <person name="Hayashi T."/>
            <person name="Toyoda A."/>
            <person name="Oliveira C."/>
            <person name="Osipova E."/>
            <person name="Leigh N.D."/>
            <person name="Simon A."/>
            <person name="Yun M.H."/>
        </authorList>
    </citation>
    <scope>NUCLEOTIDE SEQUENCE</scope>
    <source>
        <strain evidence="1">20211129_DDA</strain>
        <tissue evidence="1">Liver</tissue>
    </source>
</reference>
<name>A0AAV7KXJ9_PLEWA</name>
<dbReference type="EMBL" id="JANPWB010000016">
    <property type="protein sequence ID" value="KAJ1084231.1"/>
    <property type="molecule type" value="Genomic_DNA"/>
</dbReference>
<gene>
    <name evidence="1" type="ORF">NDU88_004383</name>
</gene>
<accession>A0AAV7KXJ9</accession>
<organism evidence="1 2">
    <name type="scientific">Pleurodeles waltl</name>
    <name type="common">Iberian ribbed newt</name>
    <dbReference type="NCBI Taxonomy" id="8319"/>
    <lineage>
        <taxon>Eukaryota</taxon>
        <taxon>Metazoa</taxon>
        <taxon>Chordata</taxon>
        <taxon>Craniata</taxon>
        <taxon>Vertebrata</taxon>
        <taxon>Euteleostomi</taxon>
        <taxon>Amphibia</taxon>
        <taxon>Batrachia</taxon>
        <taxon>Caudata</taxon>
        <taxon>Salamandroidea</taxon>
        <taxon>Salamandridae</taxon>
        <taxon>Pleurodelinae</taxon>
        <taxon>Pleurodeles</taxon>
    </lineage>
</organism>
<evidence type="ECO:0000313" key="2">
    <source>
        <dbReference type="Proteomes" id="UP001066276"/>
    </source>
</evidence>